<reference evidence="3" key="1">
    <citation type="submission" date="2005-12" db="EMBL/GenBank/DDBJ databases">
        <title>Complete sequence of Moorella thermoacetica ATCC 39073.</title>
        <authorList>
            <consortium name="US DOE Joint Genome Institute"/>
            <person name="Copeland A."/>
            <person name="Lucas S."/>
            <person name="Lapidus A."/>
            <person name="Barry K."/>
            <person name="Detter J.C."/>
            <person name="Glavina T."/>
            <person name="Hammon N."/>
            <person name="Israni S."/>
            <person name="Pitluck S."/>
            <person name="Chertkov O."/>
            <person name="Saunders E.H."/>
            <person name="Brettin T."/>
            <person name="Bruce D."/>
            <person name="Han C."/>
            <person name="Tapia R."/>
            <person name="Gilna P."/>
            <person name="Schmutz J."/>
            <person name="Larimer F."/>
            <person name="Land M."/>
            <person name="Kyrpides N."/>
            <person name="Anderson I."/>
            <person name="Richardson P."/>
            <person name="Ragsdale S."/>
        </authorList>
    </citation>
    <scope>NUCLEOTIDE SEQUENCE</scope>
    <source>
        <strain evidence="3">ATCC 39073</strain>
    </source>
</reference>
<evidence type="ECO:0000256" key="1">
    <source>
        <dbReference type="SAM" id="Coils"/>
    </source>
</evidence>
<dbReference type="SUPFAM" id="SSF55383">
    <property type="entry name" value="Copper amine oxidase, domain N"/>
    <property type="match status" value="1"/>
</dbReference>
<dbReference type="eggNOG" id="COG3103">
    <property type="taxonomic scope" value="Bacteria"/>
</dbReference>
<evidence type="ECO:0000313" key="3">
    <source>
        <dbReference type="EMBL" id="ABC20649.1"/>
    </source>
</evidence>
<feature type="coiled-coil region" evidence="1">
    <location>
        <begin position="98"/>
        <end position="125"/>
    </location>
</feature>
<dbReference type="EnsemblBacteria" id="ABC20649">
    <property type="protein sequence ID" value="ABC20649"/>
    <property type="gene ID" value="Moth_2367"/>
</dbReference>
<accession>Q2RFZ0</accession>
<dbReference type="AlphaFoldDB" id="Q2RFZ0"/>
<dbReference type="KEGG" id="mta:Moth_2367"/>
<sequence length="249" mass="26527">MIICFFARVGDTLPSKSMKIPAGICLKPGPKKSLSEEVLTMKKTFLQKWRIIIILGLVLAAGGYFAGRTVQAGGPEPGSSQDPLVTKSYVDNYVESRSRELQGQIDSINKQIAALEAEIAGLEQRPVIKLTIGSKIARVGSSTKELPIAPYQAGQGGTTMVPFRFIGEALGAKVDYNANTNTVSYTTPAHSVILKIGAPAATIDGREVTLPMPATLVNGTTMVPLRVISQGLGAMVDWDQASLTITIRL</sequence>
<dbReference type="eggNOG" id="COG4945">
    <property type="taxonomic scope" value="Bacteria"/>
</dbReference>
<protein>
    <submittedName>
        <fullName evidence="3">Copper amine oxidase-like protein</fullName>
    </submittedName>
</protein>
<dbReference type="InterPro" id="IPR036582">
    <property type="entry name" value="Mao_N_sf"/>
</dbReference>
<dbReference type="InterPro" id="IPR012854">
    <property type="entry name" value="Cu_amine_oxidase-like_N"/>
</dbReference>
<dbReference type="OrthoDB" id="268113at2"/>
<keyword evidence="1" id="KW-0175">Coiled coil</keyword>
<name>Q2RFZ0_MOOTA</name>
<dbReference type="STRING" id="264732.Moth_2367"/>
<dbReference type="PATRIC" id="fig|264732.11.peg.2578"/>
<dbReference type="Gene3D" id="3.30.457.10">
    <property type="entry name" value="Copper amine oxidase-like, N-terminal domain"/>
    <property type="match status" value="1"/>
</dbReference>
<dbReference type="HOGENOM" id="CLU_1114839_0_0_9"/>
<evidence type="ECO:0000259" key="2">
    <source>
        <dbReference type="Pfam" id="PF07833"/>
    </source>
</evidence>
<proteinExistence type="predicted"/>
<gene>
    <name evidence="3" type="ordered locus">Moth_2367</name>
</gene>
<feature type="domain" description="Copper amine oxidase-like N-terminal" evidence="2">
    <location>
        <begin position="149"/>
        <end position="247"/>
    </location>
</feature>
<organism evidence="3">
    <name type="scientific">Moorella thermoacetica (strain ATCC 39073 / JCM 9320)</name>
    <dbReference type="NCBI Taxonomy" id="264732"/>
    <lineage>
        <taxon>Bacteria</taxon>
        <taxon>Bacillati</taxon>
        <taxon>Bacillota</taxon>
        <taxon>Clostridia</taxon>
        <taxon>Neomoorellales</taxon>
        <taxon>Neomoorellaceae</taxon>
        <taxon>Neomoorella</taxon>
    </lineage>
</organism>
<dbReference type="EMBL" id="CP000232">
    <property type="protein sequence ID" value="ABC20649.1"/>
    <property type="molecule type" value="Genomic_DNA"/>
</dbReference>
<dbReference type="Pfam" id="PF07833">
    <property type="entry name" value="Cu_amine_oxidN1"/>
    <property type="match status" value="1"/>
</dbReference>